<feature type="transmembrane region" description="Helical" evidence="8">
    <location>
        <begin position="359"/>
        <end position="378"/>
    </location>
</feature>
<comment type="caution">
    <text evidence="9">The sequence shown here is derived from an EMBL/GenBank/DDBJ whole genome shotgun (WGS) entry which is preliminary data.</text>
</comment>
<dbReference type="FunFam" id="1.20.1250.20:FF:000065">
    <property type="entry name" value="Putative MFS pantothenate transporter"/>
    <property type="match status" value="1"/>
</dbReference>
<proteinExistence type="inferred from homology"/>
<evidence type="ECO:0000256" key="3">
    <source>
        <dbReference type="ARBA" id="ARBA00022692"/>
    </source>
</evidence>
<feature type="transmembrane region" description="Helical" evidence="8">
    <location>
        <begin position="176"/>
        <end position="199"/>
    </location>
</feature>
<feature type="transmembrane region" description="Helical" evidence="8">
    <location>
        <begin position="390"/>
        <end position="410"/>
    </location>
</feature>
<sequence>MTFDIKILNKRNSDTVESVVDSIQKVPKIDEDINQITENADSDEYSEDVAEPKLENTSWKRYIWDTWGHPDKRHRKIIFKLDSTLLFFACASTFVKYLDKINLTYAYVNGLKEDLGIHGNQYNYANTGYNIASMIIGFPAAFLMVQMNTKYFIIGIEILWTIVTFCQTAIKTPVQLVVVRTILGVFEAGHYPALSYILGTYYNNTELAKRAVILQASTSIGSFFGGYVAAGVYTGLNGVNGRAGWRWVFIIDGVISVGLIFFQIFFFSDRLSNRKPDFILNEDDIKYLKERLPEQNEDDYKFKFKDIWSTLTDWKIWSFWFFGVSQDITSLTTPFFSLWLKAWNTRKKGSYTIPQINHYASIIYAVQTIVALTSGWLSDTLFRGRRWPPIITAGIVAFVVNICLGSTPLYPNDRAFRFFLYCNTGWALGTAGMYWAWAQEVFKQDKKRRVICTGGINIFAFVANSICNNIWYKTANGPHITSGYYLSGVCGALYAINAVVLGFSDRKRLSSVRHGQRLSFLSDDINDRNDTTRLYENDEINEKESLPITVLDRGIFNCFEKYPLYLSSLYVYNNDDTFKAIDLKLKLSTVGFYIDDLFTTAHLDSSLIEAWSKSVTTFAINNTASYRYLNQSLKFYAQLDNNSYIRHLFYRVQTLTLFITDEEIFDDLYTLQWLNMSSVKNLEIKFKRVRFSMIEQRNLETVDILNRGINFKKLKQLSIINLNYYNLFNNNNIYKDEIYGDYNLCYTWMNHSNIFGDSADSLTTLTLCLNTFMSDSVLFSAGKDYIAKKESILENLYHLVNLRTLIIPDFLFNWLPFLSKFGDINVKYNQSTNGKTNLSSYEIIQSLYRRFNNFDRSSSLNMTDYPPLRHCHDIETSNYFDSLFGSSVNNTPEKKQQQQLYSGNGSPLPNTFKFTPTKGRKLYPNLNPPDKRLLPLNINSSPSYGSHNIDSELDESYMIKDNTSFLSAMDNLGNQLFSSNISNKVMNEFSSRYDKAREESIQTVQELNNSTTNEQLNRRASGRYSNTHRNRFNRMESIAFHYAAKRSKNLDSNPNNVQNLSSNSATPVQRKLVSPKESLTFSDNTVLMPNDKRFFEKPLESASKRIRLNEKNYKEIDSSPTKTLYEKEQLKNTYSNLQMNFDDTEKYDEIISNSNIPSYLQPTKAFLRKSSSNKQLSPSKSSKSLAGVLKTTILQPDNGNIGGLSRSPSISPTRSISHSKNSSSMSKISPSRAFSNLNKILNTPPPSSVSQEVHSAKENLSKFPSSSSNNKSMKTHIPRSTTLGPINNNSQKSIPRSKTSNLSYNKSHISSASVNDIRSLSGSSSIPRLAKLANVESRIKNTSKYNENDNNGKKPLKPWR</sequence>
<feature type="transmembrane region" description="Helical" evidence="8">
    <location>
        <begin position="416"/>
        <end position="438"/>
    </location>
</feature>
<feature type="transmembrane region" description="Helical" evidence="8">
    <location>
        <begin position="127"/>
        <end position="145"/>
    </location>
</feature>
<dbReference type="PANTHER" id="PTHR43791:SF39">
    <property type="entry name" value="TRANSPORTER LIZ1_SEO1, PUTATIVE (AFU_ORTHOLOGUE AFUA_3G00980)-RELATED"/>
    <property type="match status" value="1"/>
</dbReference>
<feature type="transmembrane region" description="Helical" evidence="8">
    <location>
        <begin position="450"/>
        <end position="472"/>
    </location>
</feature>
<feature type="compositionally biased region" description="Polar residues" evidence="7">
    <location>
        <begin position="1232"/>
        <end position="1241"/>
    </location>
</feature>
<feature type="region of interest" description="Disordered" evidence="7">
    <location>
        <begin position="1049"/>
        <end position="1075"/>
    </location>
</feature>
<feature type="transmembrane region" description="Helical" evidence="8">
    <location>
        <begin position="245"/>
        <end position="267"/>
    </location>
</feature>
<name>A0A9P6WGL3_9ASCO</name>
<feature type="transmembrane region" description="Helical" evidence="8">
    <location>
        <begin position="484"/>
        <end position="503"/>
    </location>
</feature>
<feature type="region of interest" description="Disordered" evidence="7">
    <location>
        <begin position="1195"/>
        <end position="1303"/>
    </location>
</feature>
<comment type="similarity">
    <text evidence="6">Belongs to the major facilitator superfamily. Allantoate permease family.</text>
</comment>
<protein>
    <recommendedName>
        <fullName evidence="11">Major facilitator superfamily (MFS) profile domain-containing protein</fullName>
    </recommendedName>
</protein>
<evidence type="ECO:0000256" key="5">
    <source>
        <dbReference type="ARBA" id="ARBA00023136"/>
    </source>
</evidence>
<keyword evidence="10" id="KW-1185">Reference proteome</keyword>
<organism evidence="9 10">
    <name type="scientific">Pichia californica</name>
    <dbReference type="NCBI Taxonomy" id="460514"/>
    <lineage>
        <taxon>Eukaryota</taxon>
        <taxon>Fungi</taxon>
        <taxon>Dikarya</taxon>
        <taxon>Ascomycota</taxon>
        <taxon>Saccharomycotina</taxon>
        <taxon>Pichiomycetes</taxon>
        <taxon>Pichiales</taxon>
        <taxon>Pichiaceae</taxon>
        <taxon>Pichia</taxon>
    </lineage>
</organism>
<dbReference type="EMBL" id="PUHW01000372">
    <property type="protein sequence ID" value="KAG0686814.1"/>
    <property type="molecule type" value="Genomic_DNA"/>
</dbReference>
<feature type="compositionally biased region" description="Low complexity" evidence="7">
    <location>
        <begin position="1261"/>
        <end position="1272"/>
    </location>
</feature>
<evidence type="ECO:0000256" key="2">
    <source>
        <dbReference type="ARBA" id="ARBA00022448"/>
    </source>
</evidence>
<dbReference type="GO" id="GO:0022857">
    <property type="term" value="F:transmembrane transporter activity"/>
    <property type="evidence" value="ECO:0007669"/>
    <property type="project" value="InterPro"/>
</dbReference>
<feature type="region of interest" description="Disordered" evidence="7">
    <location>
        <begin position="1330"/>
        <end position="1360"/>
    </location>
</feature>
<keyword evidence="4 8" id="KW-1133">Transmembrane helix</keyword>
<keyword evidence="3 8" id="KW-0812">Transmembrane</keyword>
<feature type="compositionally biased region" description="Polar residues" evidence="7">
    <location>
        <begin position="1278"/>
        <end position="1303"/>
    </location>
</feature>
<evidence type="ECO:0000313" key="10">
    <source>
        <dbReference type="Proteomes" id="UP000697127"/>
    </source>
</evidence>
<comment type="subcellular location">
    <subcellularLocation>
        <location evidence="1">Membrane</location>
        <topology evidence="1">Multi-pass membrane protein</topology>
    </subcellularLocation>
</comment>
<feature type="transmembrane region" description="Helical" evidence="8">
    <location>
        <begin position="211"/>
        <end position="233"/>
    </location>
</feature>
<keyword evidence="2" id="KW-0813">Transport</keyword>
<feature type="compositionally biased region" description="Low complexity" evidence="7">
    <location>
        <begin position="1205"/>
        <end position="1231"/>
    </location>
</feature>
<evidence type="ECO:0000256" key="4">
    <source>
        <dbReference type="ARBA" id="ARBA00022989"/>
    </source>
</evidence>
<evidence type="ECO:0000256" key="1">
    <source>
        <dbReference type="ARBA" id="ARBA00004141"/>
    </source>
</evidence>
<feature type="compositionally biased region" description="Polar residues" evidence="7">
    <location>
        <begin position="1050"/>
        <end position="1067"/>
    </location>
</feature>
<dbReference type="PANTHER" id="PTHR43791">
    <property type="entry name" value="PERMEASE-RELATED"/>
    <property type="match status" value="1"/>
</dbReference>
<evidence type="ECO:0000256" key="7">
    <source>
        <dbReference type="SAM" id="MobiDB-lite"/>
    </source>
</evidence>
<evidence type="ECO:0000256" key="8">
    <source>
        <dbReference type="SAM" id="Phobius"/>
    </source>
</evidence>
<feature type="transmembrane region" description="Helical" evidence="8">
    <location>
        <begin position="77"/>
        <end position="98"/>
    </location>
</feature>
<dbReference type="InterPro" id="IPR011701">
    <property type="entry name" value="MFS"/>
</dbReference>
<evidence type="ECO:0008006" key="11">
    <source>
        <dbReference type="Google" id="ProtNLM"/>
    </source>
</evidence>
<dbReference type="Proteomes" id="UP000697127">
    <property type="component" value="Unassembled WGS sequence"/>
</dbReference>
<evidence type="ECO:0000256" key="6">
    <source>
        <dbReference type="ARBA" id="ARBA00037968"/>
    </source>
</evidence>
<gene>
    <name evidence="9" type="ORF">C6P40_003333</name>
</gene>
<dbReference type="SUPFAM" id="SSF103473">
    <property type="entry name" value="MFS general substrate transporter"/>
    <property type="match status" value="1"/>
</dbReference>
<dbReference type="GO" id="GO:0016020">
    <property type="term" value="C:membrane"/>
    <property type="evidence" value="ECO:0007669"/>
    <property type="project" value="UniProtKB-SubCell"/>
</dbReference>
<keyword evidence="5 8" id="KW-0472">Membrane</keyword>
<dbReference type="Gene3D" id="1.20.1250.20">
    <property type="entry name" value="MFS general substrate transporter like domains"/>
    <property type="match status" value="2"/>
</dbReference>
<accession>A0A9P6WGL3</accession>
<dbReference type="Pfam" id="PF07690">
    <property type="entry name" value="MFS_1"/>
    <property type="match status" value="1"/>
</dbReference>
<evidence type="ECO:0000313" key="9">
    <source>
        <dbReference type="EMBL" id="KAG0686814.1"/>
    </source>
</evidence>
<feature type="transmembrane region" description="Helical" evidence="8">
    <location>
        <begin position="152"/>
        <end position="170"/>
    </location>
</feature>
<dbReference type="InterPro" id="IPR036259">
    <property type="entry name" value="MFS_trans_sf"/>
</dbReference>
<reference evidence="9" key="1">
    <citation type="submission" date="2020-11" db="EMBL/GenBank/DDBJ databases">
        <title>Kefir isolates.</title>
        <authorList>
            <person name="Marcisauskas S."/>
            <person name="Kim Y."/>
            <person name="Blasche S."/>
        </authorList>
    </citation>
    <scope>NUCLEOTIDE SEQUENCE</scope>
    <source>
        <strain evidence="9">Olga-1</strain>
    </source>
</reference>